<feature type="compositionally biased region" description="Pro residues" evidence="1">
    <location>
        <begin position="166"/>
        <end position="179"/>
    </location>
</feature>
<dbReference type="Proteomes" id="UP000467700">
    <property type="component" value="Unassembled WGS sequence"/>
</dbReference>
<feature type="compositionally biased region" description="Low complexity" evidence="1">
    <location>
        <begin position="92"/>
        <end position="107"/>
    </location>
</feature>
<feature type="region of interest" description="Disordered" evidence="1">
    <location>
        <begin position="52"/>
        <end position="121"/>
    </location>
</feature>
<protein>
    <submittedName>
        <fullName evidence="2">Uncharacterized protein</fullName>
    </submittedName>
</protein>
<feature type="compositionally biased region" description="Basic and acidic residues" evidence="1">
    <location>
        <begin position="202"/>
        <end position="216"/>
    </location>
</feature>
<name>A0A8S0Y0Q1_CYCAE</name>
<evidence type="ECO:0000313" key="3">
    <source>
        <dbReference type="Proteomes" id="UP000467700"/>
    </source>
</evidence>
<comment type="caution">
    <text evidence="2">The sequence shown here is derived from an EMBL/GenBank/DDBJ whole genome shotgun (WGS) entry which is preliminary data.</text>
</comment>
<accession>A0A8S0Y0Q1</accession>
<organism evidence="2 3">
    <name type="scientific">Cyclocybe aegerita</name>
    <name type="common">Black poplar mushroom</name>
    <name type="synonym">Agrocybe aegerita</name>
    <dbReference type="NCBI Taxonomy" id="1973307"/>
    <lineage>
        <taxon>Eukaryota</taxon>
        <taxon>Fungi</taxon>
        <taxon>Dikarya</taxon>
        <taxon>Basidiomycota</taxon>
        <taxon>Agaricomycotina</taxon>
        <taxon>Agaricomycetes</taxon>
        <taxon>Agaricomycetidae</taxon>
        <taxon>Agaricales</taxon>
        <taxon>Agaricineae</taxon>
        <taxon>Bolbitiaceae</taxon>
        <taxon>Cyclocybe</taxon>
    </lineage>
</organism>
<reference evidence="2 3" key="1">
    <citation type="submission" date="2020-01" db="EMBL/GenBank/DDBJ databases">
        <authorList>
            <person name="Gupta K D."/>
        </authorList>
    </citation>
    <scope>NUCLEOTIDE SEQUENCE [LARGE SCALE GENOMIC DNA]</scope>
</reference>
<evidence type="ECO:0000256" key="1">
    <source>
        <dbReference type="SAM" id="MobiDB-lite"/>
    </source>
</evidence>
<feature type="region of interest" description="Disordered" evidence="1">
    <location>
        <begin position="160"/>
        <end position="230"/>
    </location>
</feature>
<dbReference type="EMBL" id="CACVBS010000101">
    <property type="protein sequence ID" value="CAA7271072.1"/>
    <property type="molecule type" value="Genomic_DNA"/>
</dbReference>
<dbReference type="OrthoDB" id="2690880at2759"/>
<keyword evidence="3" id="KW-1185">Reference proteome</keyword>
<dbReference type="AlphaFoldDB" id="A0A8S0Y0Q1"/>
<evidence type="ECO:0000313" key="2">
    <source>
        <dbReference type="EMBL" id="CAA7271072.1"/>
    </source>
</evidence>
<feature type="compositionally biased region" description="Polar residues" evidence="1">
    <location>
        <begin position="182"/>
        <end position="201"/>
    </location>
</feature>
<proteinExistence type="predicted"/>
<feature type="compositionally biased region" description="Basic and acidic residues" evidence="1">
    <location>
        <begin position="108"/>
        <end position="121"/>
    </location>
</feature>
<feature type="compositionally biased region" description="Polar residues" evidence="1">
    <location>
        <begin position="72"/>
        <end position="85"/>
    </location>
</feature>
<sequence length="544" mass="60133">MSSNPEGAASPRIDEDQGIVLESPYLAVRNPSGSSLRPRFEDGGAVVAESFGRRLDLRSPDGSVSVAHQEETSVISRSDPTTGQVDYQLDTRSSLSASSRSDPSRGSGSERAESTEVHEATRLVVATTNIPVYNHGSGVVNTNNWHSGNTTTTIVKNVVTNNHYYGPPPPPPPPPPQSSPPVASQQTQNESNACPTTQNEVRGSDSERTQDSEKPALDPTQPDPLVSSSGSIKGFFKDFLSSRSSRSTREGRDTHLYLQEFDNKRAPKFIDKWVEHYVRGSDIASSLSSLTIPLFVPYHPPSDKYPSGQSLTFPTIGDVGFLDEQGGSTTLFNVRYSKKVNQELCFNPPESFEPVPDGVLEGKTIEHYRTYYLDKSFELVNGSDQDSESSTYFGLTKSSQTGAILFTPDGSLQRFFKDPTRQNAIVQEYWSAQVIEWYRHLRNNLGYSTMGNGKLLLISGAYLVKTWGVASFHAHQKMNVPFIIELKEVKDGYPRYQWVTAKNMHYASGPNNEHPHHADLDHLDRDYNGCIGVEVLSITCDKET</sequence>
<gene>
    <name evidence="2" type="ORF">AAE3_LOCUS13366</name>
</gene>